<feature type="domain" description="Protein kinase" evidence="7">
    <location>
        <begin position="1"/>
        <end position="251"/>
    </location>
</feature>
<dbReference type="AlphaFoldDB" id="A0A6H5IJD9"/>
<dbReference type="GO" id="GO:0005524">
    <property type="term" value="F:ATP binding"/>
    <property type="evidence" value="ECO:0007669"/>
    <property type="project" value="UniProtKB-KW"/>
</dbReference>
<evidence type="ECO:0000256" key="1">
    <source>
        <dbReference type="ARBA" id="ARBA00022527"/>
    </source>
</evidence>
<keyword evidence="2" id="KW-0808">Transferase</keyword>
<dbReference type="GO" id="GO:0005737">
    <property type="term" value="C:cytoplasm"/>
    <property type="evidence" value="ECO:0007669"/>
    <property type="project" value="TreeGrafter"/>
</dbReference>
<feature type="region of interest" description="Disordered" evidence="6">
    <location>
        <begin position="1"/>
        <end position="28"/>
    </location>
</feature>
<keyword evidence="4" id="KW-0418">Kinase</keyword>
<evidence type="ECO:0000256" key="4">
    <source>
        <dbReference type="ARBA" id="ARBA00022777"/>
    </source>
</evidence>
<evidence type="ECO:0000313" key="9">
    <source>
        <dbReference type="Proteomes" id="UP000479190"/>
    </source>
</evidence>
<evidence type="ECO:0000259" key="7">
    <source>
        <dbReference type="PROSITE" id="PS50011"/>
    </source>
</evidence>
<evidence type="ECO:0000313" key="8">
    <source>
        <dbReference type="EMBL" id="CAB0037834.1"/>
    </source>
</evidence>
<proteinExistence type="predicted"/>
<keyword evidence="9" id="KW-1185">Reference proteome</keyword>
<dbReference type="PROSITE" id="PS50011">
    <property type="entry name" value="PROTEIN_KINASE_DOM"/>
    <property type="match status" value="1"/>
</dbReference>
<keyword evidence="5" id="KW-0067">ATP-binding</keyword>
<organism evidence="8 9">
    <name type="scientific">Trichogramma brassicae</name>
    <dbReference type="NCBI Taxonomy" id="86971"/>
    <lineage>
        <taxon>Eukaryota</taxon>
        <taxon>Metazoa</taxon>
        <taxon>Ecdysozoa</taxon>
        <taxon>Arthropoda</taxon>
        <taxon>Hexapoda</taxon>
        <taxon>Insecta</taxon>
        <taxon>Pterygota</taxon>
        <taxon>Neoptera</taxon>
        <taxon>Endopterygota</taxon>
        <taxon>Hymenoptera</taxon>
        <taxon>Apocrita</taxon>
        <taxon>Proctotrupomorpha</taxon>
        <taxon>Chalcidoidea</taxon>
        <taxon>Trichogrammatidae</taxon>
        <taxon>Trichogramma</taxon>
    </lineage>
</organism>
<sequence length="251" mass="28449">MAVPMGPLDEGSVGHTDSSRTSFRGLRGGTGEEVNYHLTQLLTGHGFASDHHLVGLTTTRVTGAPACPLAVERCRACSFSTALDSRRKEGWLHRLSRGPLEPETLVHERRNFGLSNIYNDENPMRTQCGSPEYAAPELFVKNYKYGPEVDLWSLGVILYVMKRKNKISCLGCHTTEDQTYRDEIRERVAKASNFAKIWRFQLKVTPFIQIEQIKCAKFATAEVVFISYPNYILKHEKNESFTKSRIYTLTL</sequence>
<dbReference type="SUPFAM" id="SSF56112">
    <property type="entry name" value="Protein kinase-like (PK-like)"/>
    <property type="match status" value="1"/>
</dbReference>
<dbReference type="Gene3D" id="1.10.510.10">
    <property type="entry name" value="Transferase(Phosphotransferase) domain 1"/>
    <property type="match status" value="1"/>
</dbReference>
<dbReference type="GO" id="GO:0004674">
    <property type="term" value="F:protein serine/threonine kinase activity"/>
    <property type="evidence" value="ECO:0007669"/>
    <property type="project" value="UniProtKB-KW"/>
</dbReference>
<evidence type="ECO:0000256" key="5">
    <source>
        <dbReference type="ARBA" id="ARBA00022840"/>
    </source>
</evidence>
<dbReference type="EMBL" id="CADCXV010000870">
    <property type="protein sequence ID" value="CAB0037834.1"/>
    <property type="molecule type" value="Genomic_DNA"/>
</dbReference>
<keyword evidence="3" id="KW-0547">Nucleotide-binding</keyword>
<evidence type="ECO:0000256" key="3">
    <source>
        <dbReference type="ARBA" id="ARBA00022741"/>
    </source>
</evidence>
<dbReference type="InterPro" id="IPR000719">
    <property type="entry name" value="Prot_kinase_dom"/>
</dbReference>
<evidence type="ECO:0000256" key="6">
    <source>
        <dbReference type="SAM" id="MobiDB-lite"/>
    </source>
</evidence>
<dbReference type="Pfam" id="PF00069">
    <property type="entry name" value="Pkinase"/>
    <property type="match status" value="1"/>
</dbReference>
<dbReference type="PANTHER" id="PTHR24346">
    <property type="entry name" value="MAP/MICROTUBULE AFFINITY-REGULATING KINASE"/>
    <property type="match status" value="1"/>
</dbReference>
<evidence type="ECO:0000256" key="2">
    <source>
        <dbReference type="ARBA" id="ARBA00022679"/>
    </source>
</evidence>
<dbReference type="GO" id="GO:0035556">
    <property type="term" value="P:intracellular signal transduction"/>
    <property type="evidence" value="ECO:0007669"/>
    <property type="project" value="TreeGrafter"/>
</dbReference>
<keyword evidence="1" id="KW-0723">Serine/threonine-protein kinase</keyword>
<dbReference type="Proteomes" id="UP000479190">
    <property type="component" value="Unassembled WGS sequence"/>
</dbReference>
<dbReference type="SMART" id="SM00220">
    <property type="entry name" value="S_TKc"/>
    <property type="match status" value="1"/>
</dbReference>
<name>A0A6H5IJD9_9HYME</name>
<accession>A0A6H5IJD9</accession>
<reference evidence="8 9" key="1">
    <citation type="submission" date="2020-02" db="EMBL/GenBank/DDBJ databases">
        <authorList>
            <person name="Ferguson B K."/>
        </authorList>
    </citation>
    <scope>NUCLEOTIDE SEQUENCE [LARGE SCALE GENOMIC DNA]</scope>
</reference>
<dbReference type="OrthoDB" id="193931at2759"/>
<protein>
    <recommendedName>
        <fullName evidence="7">Protein kinase domain-containing protein</fullName>
    </recommendedName>
</protein>
<gene>
    <name evidence="8" type="ORF">TBRA_LOCUS9645</name>
</gene>
<dbReference type="InterPro" id="IPR011009">
    <property type="entry name" value="Kinase-like_dom_sf"/>
</dbReference>
<dbReference type="PANTHER" id="PTHR24346:SF82">
    <property type="entry name" value="KP78A-RELATED"/>
    <property type="match status" value="1"/>
</dbReference>